<organism evidence="2 3">
    <name type="scientific">Ganoderma sinense ZZ0214-1</name>
    <dbReference type="NCBI Taxonomy" id="1077348"/>
    <lineage>
        <taxon>Eukaryota</taxon>
        <taxon>Fungi</taxon>
        <taxon>Dikarya</taxon>
        <taxon>Basidiomycota</taxon>
        <taxon>Agaricomycotina</taxon>
        <taxon>Agaricomycetes</taxon>
        <taxon>Polyporales</taxon>
        <taxon>Polyporaceae</taxon>
        <taxon>Ganoderma</taxon>
    </lineage>
</organism>
<feature type="compositionally biased region" description="Basic residues" evidence="1">
    <location>
        <begin position="361"/>
        <end position="374"/>
    </location>
</feature>
<accession>A0A2G8SP69</accession>
<evidence type="ECO:0000256" key="1">
    <source>
        <dbReference type="SAM" id="MobiDB-lite"/>
    </source>
</evidence>
<feature type="region of interest" description="Disordered" evidence="1">
    <location>
        <begin position="307"/>
        <end position="466"/>
    </location>
</feature>
<dbReference type="AlphaFoldDB" id="A0A2G8SP69"/>
<dbReference type="STRING" id="1077348.A0A2G8SP69"/>
<evidence type="ECO:0000313" key="2">
    <source>
        <dbReference type="EMBL" id="PIL35513.1"/>
    </source>
</evidence>
<reference evidence="2 3" key="1">
    <citation type="journal article" date="2015" name="Sci. Rep.">
        <title>Chromosome-level genome map provides insights into diverse defense mechanisms in the medicinal fungus Ganoderma sinense.</title>
        <authorList>
            <person name="Zhu Y."/>
            <person name="Xu J."/>
            <person name="Sun C."/>
            <person name="Zhou S."/>
            <person name="Xu H."/>
            <person name="Nelson D.R."/>
            <person name="Qian J."/>
            <person name="Song J."/>
            <person name="Luo H."/>
            <person name="Xiang L."/>
            <person name="Li Y."/>
            <person name="Xu Z."/>
            <person name="Ji A."/>
            <person name="Wang L."/>
            <person name="Lu S."/>
            <person name="Hayward A."/>
            <person name="Sun W."/>
            <person name="Li X."/>
            <person name="Schwartz D.C."/>
            <person name="Wang Y."/>
            <person name="Chen S."/>
        </authorList>
    </citation>
    <scope>NUCLEOTIDE SEQUENCE [LARGE SCALE GENOMIC DNA]</scope>
    <source>
        <strain evidence="2 3">ZZ0214-1</strain>
    </source>
</reference>
<feature type="compositionally biased region" description="Polar residues" evidence="1">
    <location>
        <begin position="375"/>
        <end position="399"/>
    </location>
</feature>
<protein>
    <submittedName>
        <fullName evidence="2">Uncharacterized protein</fullName>
    </submittedName>
</protein>
<keyword evidence="3" id="KW-1185">Reference proteome</keyword>
<sequence length="503" mass="54687">MHELCPASIPALSLVMPRPPLPRRRSSLLTSVSDPHTPPPRNSPLPLLTPGSNRKSSDSWNSSNYDGADDLEWEWNSEQTRLLSRTLDALPAHVLTPFNGPVPPSNLLDKIAKGVMRAKGPAEWPHSIRATRAKIIELARIRAKEDTASDTIAEEDSTDLDSSQQKRGRGFKRPLHKQSSMDFLKPSKLDSSDTIARLSYRLQHTERMIPNPAYHPYARPSPHLRSGGSSASSTTLNSQSSCGSVSKMPRLRRSLSSISNSSDSYVQTPGLDSRVQHIRRTESFAGSALYPPGSPLKCVPSFGSISKRSSDAMSVDYSNRSDVTSSSDEEEKLRSKKAKKPRVKASSPTPPISSPPPTSHAKSKQLRRTTKHISKTPSAATPTDTPRTSRQKITLSRNPSILGPELPHLSQARPTPPIPAAQPRSYHKSPPAHSPLSPVPRAATVLQTPSPPTRKTPRRTKAPSSGRAIVGRKISFGNVMATHDEENACLGAGLGLESAFQLN</sequence>
<dbReference type="OrthoDB" id="433738at2759"/>
<feature type="compositionally biased region" description="Pro residues" evidence="1">
    <location>
        <begin position="348"/>
        <end position="358"/>
    </location>
</feature>
<proteinExistence type="predicted"/>
<comment type="caution">
    <text evidence="2">The sequence shown here is derived from an EMBL/GenBank/DDBJ whole genome shotgun (WGS) entry which is preliminary data.</text>
</comment>
<feature type="compositionally biased region" description="Basic residues" evidence="1">
    <location>
        <begin position="166"/>
        <end position="176"/>
    </location>
</feature>
<feature type="region of interest" description="Disordered" evidence="1">
    <location>
        <begin position="210"/>
        <end position="249"/>
    </location>
</feature>
<feature type="compositionally biased region" description="Polar residues" evidence="1">
    <location>
        <begin position="316"/>
        <end position="326"/>
    </location>
</feature>
<feature type="compositionally biased region" description="Low complexity" evidence="1">
    <location>
        <begin position="226"/>
        <end position="244"/>
    </location>
</feature>
<feature type="region of interest" description="Disordered" evidence="1">
    <location>
        <begin position="16"/>
        <end position="64"/>
    </location>
</feature>
<dbReference type="EMBL" id="AYKW01000003">
    <property type="protein sequence ID" value="PIL35513.1"/>
    <property type="molecule type" value="Genomic_DNA"/>
</dbReference>
<dbReference type="Proteomes" id="UP000230002">
    <property type="component" value="Unassembled WGS sequence"/>
</dbReference>
<evidence type="ECO:0000313" key="3">
    <source>
        <dbReference type="Proteomes" id="UP000230002"/>
    </source>
</evidence>
<feature type="compositionally biased region" description="Basic residues" evidence="1">
    <location>
        <begin position="334"/>
        <end position="343"/>
    </location>
</feature>
<feature type="compositionally biased region" description="Low complexity" evidence="1">
    <location>
        <begin position="52"/>
        <end position="64"/>
    </location>
</feature>
<name>A0A2G8SP69_9APHY</name>
<gene>
    <name evidence="2" type="ORF">GSI_02241</name>
</gene>
<feature type="region of interest" description="Disordered" evidence="1">
    <location>
        <begin position="145"/>
        <end position="188"/>
    </location>
</feature>